<protein>
    <recommendedName>
        <fullName evidence="2">Transposase MuDR plant domain-containing protein</fullName>
    </recommendedName>
</protein>
<feature type="domain" description="Transposase MuDR plant" evidence="2">
    <location>
        <begin position="187"/>
        <end position="245"/>
    </location>
</feature>
<feature type="region of interest" description="Disordered" evidence="1">
    <location>
        <begin position="1"/>
        <end position="136"/>
    </location>
</feature>
<gene>
    <name evidence="3" type="ORF">Ahy_A03g014269</name>
</gene>
<feature type="compositionally biased region" description="Low complexity" evidence="1">
    <location>
        <begin position="480"/>
        <end position="490"/>
    </location>
</feature>
<feature type="region of interest" description="Disordered" evidence="1">
    <location>
        <begin position="442"/>
        <end position="550"/>
    </location>
</feature>
<dbReference type="PANTHER" id="PTHR31973:SF187">
    <property type="entry name" value="MUTATOR TRANSPOSASE MUDRA PROTEIN"/>
    <property type="match status" value="1"/>
</dbReference>
<dbReference type="EMBL" id="SDMP01000003">
    <property type="protein sequence ID" value="RYR67830.1"/>
    <property type="molecule type" value="Genomic_DNA"/>
</dbReference>
<evidence type="ECO:0000259" key="2">
    <source>
        <dbReference type="Pfam" id="PF03108"/>
    </source>
</evidence>
<feature type="compositionally biased region" description="Polar residues" evidence="1">
    <location>
        <begin position="32"/>
        <end position="64"/>
    </location>
</feature>
<accession>A0A445DXA5</accession>
<dbReference type="PANTHER" id="PTHR31973">
    <property type="entry name" value="POLYPROTEIN, PUTATIVE-RELATED"/>
    <property type="match status" value="1"/>
</dbReference>
<dbReference type="Proteomes" id="UP000289738">
    <property type="component" value="Chromosome A03"/>
</dbReference>
<dbReference type="AlphaFoldDB" id="A0A445DXA5"/>
<feature type="compositionally biased region" description="Polar residues" evidence="1">
    <location>
        <begin position="491"/>
        <end position="508"/>
    </location>
</feature>
<feature type="region of interest" description="Disordered" evidence="1">
    <location>
        <begin position="354"/>
        <end position="379"/>
    </location>
</feature>
<organism evidence="3 4">
    <name type="scientific">Arachis hypogaea</name>
    <name type="common">Peanut</name>
    <dbReference type="NCBI Taxonomy" id="3818"/>
    <lineage>
        <taxon>Eukaryota</taxon>
        <taxon>Viridiplantae</taxon>
        <taxon>Streptophyta</taxon>
        <taxon>Embryophyta</taxon>
        <taxon>Tracheophyta</taxon>
        <taxon>Spermatophyta</taxon>
        <taxon>Magnoliopsida</taxon>
        <taxon>eudicotyledons</taxon>
        <taxon>Gunneridae</taxon>
        <taxon>Pentapetalae</taxon>
        <taxon>rosids</taxon>
        <taxon>fabids</taxon>
        <taxon>Fabales</taxon>
        <taxon>Fabaceae</taxon>
        <taxon>Papilionoideae</taxon>
        <taxon>50 kb inversion clade</taxon>
        <taxon>dalbergioids sensu lato</taxon>
        <taxon>Dalbergieae</taxon>
        <taxon>Pterocarpus clade</taxon>
        <taxon>Arachis</taxon>
    </lineage>
</organism>
<evidence type="ECO:0000313" key="3">
    <source>
        <dbReference type="EMBL" id="RYR67830.1"/>
    </source>
</evidence>
<feature type="compositionally biased region" description="Basic and acidic residues" evidence="1">
    <location>
        <begin position="362"/>
        <end position="378"/>
    </location>
</feature>
<comment type="caution">
    <text evidence="3">The sequence shown here is derived from an EMBL/GenBank/DDBJ whole genome shotgun (WGS) entry which is preliminary data.</text>
</comment>
<evidence type="ECO:0000313" key="4">
    <source>
        <dbReference type="Proteomes" id="UP000289738"/>
    </source>
</evidence>
<sequence>MSQPPTTPVQPDEAPSNQSKPSQNPIEEEQQPIHTAGSTSPSAVFVSLSSENEAQAAEQVTQYIPQPYRNPLSQSNPESDPVPPSDTNSTPQNNQTNTDEQVEGIPKVSKRRSAKRPLPTGQSFIPNPDPDKPPSIYVPVESEEFSDENAGYHCYESEELRSIASDEDADQPPVFPQSNVDAPVSQVQLELGIEFETLSHFRKAVRKFNINLGRSIFFSRCDSTRSKAICYDEECPWQIYCAKRSFPLSYQVKTFVNEHTCSRDNHCKSANEKWVVNELEERIRVQPNLTVREADQFFRNEYDVLINERKIYRAMGKAKERIEGSEIAQYARLLPSQEFWEKLDTLPILPPRYKKPIGRPSLKRDKRNDGPAEIPDPHRTKRKYGTIVCKYCLQEHVNAGDEDPDVLAEMYWEETLKAADAEAAAAGTNEGSGLAVPQAAVETQPNLPPNPTIIKNPAKRRSVKRPPPTVPPSTRPPSTNPLTTNSETTPMVTPQTMKGASAGTTTRFMQFMPTPGATVRGRGTTVRGRGTSSEPSNVVSSGSSNSTPKS</sequence>
<dbReference type="Pfam" id="PF03108">
    <property type="entry name" value="DBD_Tnp_Mut"/>
    <property type="match status" value="1"/>
</dbReference>
<evidence type="ECO:0000256" key="1">
    <source>
        <dbReference type="SAM" id="MobiDB-lite"/>
    </source>
</evidence>
<proteinExistence type="predicted"/>
<keyword evidence="4" id="KW-1185">Reference proteome</keyword>
<feature type="compositionally biased region" description="Low complexity" evidence="1">
    <location>
        <begin position="518"/>
        <end position="550"/>
    </location>
</feature>
<feature type="compositionally biased region" description="Low complexity" evidence="1">
    <location>
        <begin position="85"/>
        <end position="99"/>
    </location>
</feature>
<reference evidence="3 4" key="1">
    <citation type="submission" date="2019-01" db="EMBL/GenBank/DDBJ databases">
        <title>Sequencing of cultivated peanut Arachis hypogaea provides insights into genome evolution and oil improvement.</title>
        <authorList>
            <person name="Chen X."/>
        </authorList>
    </citation>
    <scope>NUCLEOTIDE SEQUENCE [LARGE SCALE GENOMIC DNA]</scope>
    <source>
        <strain evidence="4">cv. Fuhuasheng</strain>
        <tissue evidence="3">Leaves</tissue>
    </source>
</reference>
<dbReference type="InterPro" id="IPR004332">
    <property type="entry name" value="Transposase_MuDR"/>
</dbReference>
<name>A0A445DXA5_ARAHY</name>
<feature type="compositionally biased region" description="Pro residues" evidence="1">
    <location>
        <begin position="465"/>
        <end position="479"/>
    </location>
</feature>
<feature type="compositionally biased region" description="Polar residues" evidence="1">
    <location>
        <begin position="15"/>
        <end position="25"/>
    </location>
</feature>